<proteinExistence type="inferred from homology"/>
<dbReference type="OrthoDB" id="6246153at2759"/>
<dbReference type="GeneID" id="105272045"/>
<dbReference type="AlphaFoldDB" id="A0A9R1TNN2"/>
<dbReference type="Proteomes" id="UP000694866">
    <property type="component" value="Unplaced"/>
</dbReference>
<accession>A0A9R1TNN2</accession>
<evidence type="ECO:0000313" key="4">
    <source>
        <dbReference type="RefSeq" id="XP_011312261.1"/>
    </source>
</evidence>
<dbReference type="Pfam" id="PF15006">
    <property type="entry name" value="DUF4517"/>
    <property type="match status" value="1"/>
</dbReference>
<reference evidence="4" key="1">
    <citation type="submission" date="2025-08" db="UniProtKB">
        <authorList>
            <consortium name="RefSeq"/>
        </authorList>
    </citation>
    <scope>IDENTIFICATION</scope>
    <source>
        <strain evidence="4">USDA-PBARC FA_bdor</strain>
        <tissue evidence="4">Whole organism</tissue>
    </source>
</reference>
<organism evidence="3 4">
    <name type="scientific">Fopius arisanus</name>
    <dbReference type="NCBI Taxonomy" id="64838"/>
    <lineage>
        <taxon>Eukaryota</taxon>
        <taxon>Metazoa</taxon>
        <taxon>Ecdysozoa</taxon>
        <taxon>Arthropoda</taxon>
        <taxon>Hexapoda</taxon>
        <taxon>Insecta</taxon>
        <taxon>Pterygota</taxon>
        <taxon>Neoptera</taxon>
        <taxon>Endopterygota</taxon>
        <taxon>Hymenoptera</taxon>
        <taxon>Apocrita</taxon>
        <taxon>Ichneumonoidea</taxon>
        <taxon>Braconidae</taxon>
        <taxon>Opiinae</taxon>
        <taxon>Fopius</taxon>
    </lineage>
</organism>
<dbReference type="PANTHER" id="PTHR13287:SF2">
    <property type="entry name" value="ADIPOSE-SECRETED SIGNALING PROTEIN"/>
    <property type="match status" value="1"/>
</dbReference>
<dbReference type="KEGG" id="fas:105272045"/>
<protein>
    <recommendedName>
        <fullName evidence="2">Adipose-secreted signaling protein</fullName>
    </recommendedName>
</protein>
<gene>
    <name evidence="4" type="primary">LOC105272045</name>
</gene>
<name>A0A9R1TNN2_9HYME</name>
<dbReference type="PANTHER" id="PTHR13287">
    <property type="entry name" value="ADIPOSE-SECRETED SIGNALING PROTEIN"/>
    <property type="match status" value="1"/>
</dbReference>
<dbReference type="InterPro" id="IPR026794">
    <property type="entry name" value="ADISSP"/>
</dbReference>
<sequence length="162" mass="18273">MRSPRVAYSNDYNEHHVHFSGGSGLTFNNIMIQPQRHGFLDAHLGFLQLHHRYHMEFSIPWNTCIHNENKTKPAAVIEDTGNPNCKIIDFTVEKDDLKLKVELLAYQEFLKEAVRVKCCESGAPLTVTLKARVLGKDKGTPVLKNGVRSIAIEADDDDDLSD</sequence>
<evidence type="ECO:0000256" key="2">
    <source>
        <dbReference type="ARBA" id="ARBA00035300"/>
    </source>
</evidence>
<dbReference type="RefSeq" id="XP_011312261.1">
    <property type="nucleotide sequence ID" value="XM_011313959.1"/>
</dbReference>
<evidence type="ECO:0000256" key="1">
    <source>
        <dbReference type="ARBA" id="ARBA00035018"/>
    </source>
</evidence>
<comment type="similarity">
    <text evidence="1">Belongs to the ADISSP family.</text>
</comment>
<evidence type="ECO:0000313" key="3">
    <source>
        <dbReference type="Proteomes" id="UP000694866"/>
    </source>
</evidence>
<keyword evidence="3" id="KW-1185">Reference proteome</keyword>